<evidence type="ECO:0000313" key="11">
    <source>
        <dbReference type="RefSeq" id="XP_022094936.1"/>
    </source>
</evidence>
<feature type="domain" description="Methyltransferase type 11" evidence="6">
    <location>
        <begin position="55"/>
        <end position="158"/>
    </location>
</feature>
<dbReference type="InterPro" id="IPR029063">
    <property type="entry name" value="SAM-dependent_MTases_sf"/>
</dbReference>
<feature type="compositionally biased region" description="Polar residues" evidence="5">
    <location>
        <begin position="659"/>
        <end position="683"/>
    </location>
</feature>
<keyword evidence="2" id="KW-0489">Methyltransferase</keyword>
<evidence type="ECO:0000256" key="5">
    <source>
        <dbReference type="SAM" id="MobiDB-lite"/>
    </source>
</evidence>
<dbReference type="AlphaFoldDB" id="A0A8B7YR54"/>
<dbReference type="InterPro" id="IPR051419">
    <property type="entry name" value="Lys/N-term_MeTrsfase_sf"/>
</dbReference>
<dbReference type="RefSeq" id="XP_022094933.1">
    <property type="nucleotide sequence ID" value="XM_022239241.1"/>
</dbReference>
<dbReference type="OrthoDB" id="411785at2759"/>
<evidence type="ECO:0000256" key="1">
    <source>
        <dbReference type="ARBA" id="ARBA00008361"/>
    </source>
</evidence>
<evidence type="ECO:0000256" key="3">
    <source>
        <dbReference type="ARBA" id="ARBA00022679"/>
    </source>
</evidence>
<dbReference type="KEGG" id="aplc:110981584"/>
<name>A0A8B7YR54_ACAPL</name>
<gene>
    <name evidence="8 9 10 11" type="primary">LOC110981584</name>
</gene>
<evidence type="ECO:0000313" key="10">
    <source>
        <dbReference type="RefSeq" id="XP_022094935.1"/>
    </source>
</evidence>
<dbReference type="GO" id="GO:0008757">
    <property type="term" value="F:S-adenosylmethionine-dependent methyltransferase activity"/>
    <property type="evidence" value="ECO:0007669"/>
    <property type="project" value="InterPro"/>
</dbReference>
<dbReference type="GeneID" id="110981584"/>
<dbReference type="Proteomes" id="UP000694845">
    <property type="component" value="Unplaced"/>
</dbReference>
<dbReference type="PANTHER" id="PTHR12176:SF78">
    <property type="entry name" value="EEF1A LYSINE AND N-TERMINAL METHYLTRANSFERASE"/>
    <property type="match status" value="1"/>
</dbReference>
<evidence type="ECO:0000256" key="4">
    <source>
        <dbReference type="ARBA" id="ARBA00023268"/>
    </source>
</evidence>
<dbReference type="CTD" id="121428667"/>
<dbReference type="Gene3D" id="3.40.50.150">
    <property type="entry name" value="Vaccinia Virus protein VP39"/>
    <property type="match status" value="2"/>
</dbReference>
<dbReference type="Pfam" id="PF01564">
    <property type="entry name" value="Spermine_synth"/>
    <property type="match status" value="1"/>
</dbReference>
<evidence type="ECO:0000313" key="9">
    <source>
        <dbReference type="RefSeq" id="XP_022094934.1"/>
    </source>
</evidence>
<comment type="similarity">
    <text evidence="1">Belongs to the methyltransferase superfamily.</text>
</comment>
<dbReference type="OMA" id="FEWYGAF"/>
<keyword evidence="7" id="KW-1185">Reference proteome</keyword>
<dbReference type="PANTHER" id="PTHR12176">
    <property type="entry name" value="SAM-DEPENDENT METHYLTRANSFERASE SUPERFAMILY PROTEIN"/>
    <property type="match status" value="1"/>
</dbReference>
<accession>A0A8B7YR54</accession>
<reference evidence="8 9" key="1">
    <citation type="submission" date="2025-04" db="UniProtKB">
        <authorList>
            <consortium name="RefSeq"/>
        </authorList>
    </citation>
    <scope>IDENTIFICATION</scope>
</reference>
<keyword evidence="4" id="KW-0511">Multifunctional enzyme</keyword>
<evidence type="ECO:0000256" key="2">
    <source>
        <dbReference type="ARBA" id="ARBA00022603"/>
    </source>
</evidence>
<keyword evidence="3" id="KW-0808">Transferase</keyword>
<dbReference type="SUPFAM" id="SSF53335">
    <property type="entry name" value="S-adenosyl-L-methionine-dependent methyltransferases"/>
    <property type="match status" value="2"/>
</dbReference>
<evidence type="ECO:0000313" key="7">
    <source>
        <dbReference type="Proteomes" id="UP000694845"/>
    </source>
</evidence>
<organism evidence="7 10">
    <name type="scientific">Acanthaster planci</name>
    <name type="common">Crown-of-thorns starfish</name>
    <dbReference type="NCBI Taxonomy" id="133434"/>
    <lineage>
        <taxon>Eukaryota</taxon>
        <taxon>Metazoa</taxon>
        <taxon>Echinodermata</taxon>
        <taxon>Eleutherozoa</taxon>
        <taxon>Asterozoa</taxon>
        <taxon>Asteroidea</taxon>
        <taxon>Valvatacea</taxon>
        <taxon>Valvatida</taxon>
        <taxon>Acanthasteridae</taxon>
        <taxon>Acanthaster</taxon>
    </lineage>
</organism>
<dbReference type="RefSeq" id="XP_022094936.1">
    <property type="nucleotide sequence ID" value="XM_022239244.1"/>
</dbReference>
<proteinExistence type="inferred from homology"/>
<dbReference type="CDD" id="cd02440">
    <property type="entry name" value="AdoMet_MTases"/>
    <property type="match status" value="1"/>
</dbReference>
<dbReference type="Pfam" id="PF08241">
    <property type="entry name" value="Methyltransf_11"/>
    <property type="match status" value="1"/>
</dbReference>
<feature type="region of interest" description="Disordered" evidence="5">
    <location>
        <begin position="643"/>
        <end position="683"/>
    </location>
</feature>
<sequence>MILIPRCHVSPSHEEYWDKIAKKTGCKTSEWYGGYHILSGILHKYIKPTDTTLIIGGGNSHLSEDLYDVGYHSLVSLDASEAVVKQMTDRNSKARPLMRFIKMDVMQMDFDDGSVNAVLDKGWLDSIMAGSQEGAVETASCFFDQIHRILKMGGRYVCITLAADQTARHLLEYFSEKGCMVRLHQVTRAEQVAGETQLKSQQGPVFAFVCTKFKSIPGMSLPLEVCLTDAVTPQRVESGDKILTVIAECRHYAIVRHQLQTKTGLVDRFSVEFYDSTKLESPRYTTHVVDSDSKNYGLSQKFAIFITPQGRETEWMFSTDKGRRKLAESAGFQRLLVVSLHRDHFYTDMSSIKAELSSQVMELAPPGLDESIQVPFISVGDDIGQRDVLYRGNSQWTGDFVVEDVKSDDGETFRRLLFLSGTLIQSQARLKKERPRKGRQKQKDKGSGSKVAIDFNYLDFNFHKHMVAGLAAVPQFLDLLAREMRLLIVGLGAGILPMFLHQHFPKLLIDVVELDAAIAEVAKSCFEFTEDERMKVSIADGLEYITRLAEETTSPTYHVVLFDVDAKDLSTGLNSPPRPFIEKAFLKKVDSILHPQGLFMLNLISRDDSIKQDVINDIKTVFPSIFTKGGKDEVNETLYAISKARHKRAPEQDTEETSKSGQDAASPSRSNKEQLSSLSDDGTANSASELLGRLPTCGKQLQKLAQSCSKGLWDHDLDLSLILANLQIR</sequence>
<dbReference type="RefSeq" id="XP_022094934.1">
    <property type="nucleotide sequence ID" value="XM_022239242.1"/>
</dbReference>
<protein>
    <submittedName>
        <fullName evidence="8 9">Methyltransferase-like protein 13</fullName>
    </submittedName>
</protein>
<dbReference type="InterPro" id="IPR013216">
    <property type="entry name" value="Methyltransf_11"/>
</dbReference>
<dbReference type="GO" id="GO:0032259">
    <property type="term" value="P:methylation"/>
    <property type="evidence" value="ECO:0007669"/>
    <property type="project" value="UniProtKB-KW"/>
</dbReference>
<evidence type="ECO:0000313" key="8">
    <source>
        <dbReference type="RefSeq" id="XP_022094933.1"/>
    </source>
</evidence>
<dbReference type="RefSeq" id="XP_022094935.1">
    <property type="nucleotide sequence ID" value="XM_022239243.1"/>
</dbReference>
<evidence type="ECO:0000259" key="6">
    <source>
        <dbReference type="Pfam" id="PF08241"/>
    </source>
</evidence>